<dbReference type="CDD" id="cd16275">
    <property type="entry name" value="BaeB-like_MBL-fold"/>
    <property type="match status" value="1"/>
</dbReference>
<dbReference type="GO" id="GO:0006749">
    <property type="term" value="P:glutathione metabolic process"/>
    <property type="evidence" value="ECO:0007669"/>
    <property type="project" value="TreeGrafter"/>
</dbReference>
<dbReference type="InterPro" id="IPR001279">
    <property type="entry name" value="Metallo-B-lactamas"/>
</dbReference>
<accession>A0A6J5ELB9</accession>
<dbReference type="Gene3D" id="3.60.15.10">
    <property type="entry name" value="Ribonuclease Z/Hydroxyacylglutathione hydrolase-like"/>
    <property type="match status" value="1"/>
</dbReference>
<name>A0A6J5ELB9_9BURK</name>
<dbReference type="EC" id="3.-.-.-" evidence="2"/>
<dbReference type="EMBL" id="CADIKH010000028">
    <property type="protein sequence ID" value="CAB3765815.1"/>
    <property type="molecule type" value="Genomic_DNA"/>
</dbReference>
<protein>
    <submittedName>
        <fullName evidence="2">Putative polyketide biosynthesis zinc-dependent hydrolase BaeB</fullName>
        <ecNumber evidence="2">3.-.-.-</ecNumber>
    </submittedName>
</protein>
<keyword evidence="2" id="KW-0378">Hydrolase</keyword>
<dbReference type="GO" id="GO:0016787">
    <property type="term" value="F:hydrolase activity"/>
    <property type="evidence" value="ECO:0007669"/>
    <property type="project" value="UniProtKB-KW"/>
</dbReference>
<dbReference type="PANTHER" id="PTHR43084">
    <property type="entry name" value="PERSULFIDE DIOXYGENASE ETHE1"/>
    <property type="match status" value="1"/>
</dbReference>
<dbReference type="GO" id="GO:0070813">
    <property type="term" value="P:hydrogen sulfide metabolic process"/>
    <property type="evidence" value="ECO:0007669"/>
    <property type="project" value="TreeGrafter"/>
</dbReference>
<dbReference type="AlphaFoldDB" id="A0A6J5ELB9"/>
<dbReference type="RefSeq" id="WP_175229324.1">
    <property type="nucleotide sequence ID" value="NZ_CADIKH010000028.1"/>
</dbReference>
<dbReference type="SMART" id="SM00849">
    <property type="entry name" value="Lactamase_B"/>
    <property type="match status" value="1"/>
</dbReference>
<proteinExistence type="predicted"/>
<gene>
    <name evidence="2" type="primary">baeB</name>
    <name evidence="2" type="ORF">LMG29542_05238</name>
</gene>
<dbReference type="Pfam" id="PF00753">
    <property type="entry name" value="Lactamase_B"/>
    <property type="match status" value="1"/>
</dbReference>
<dbReference type="SUPFAM" id="SSF56281">
    <property type="entry name" value="Metallo-hydrolase/oxidoreductase"/>
    <property type="match status" value="1"/>
</dbReference>
<keyword evidence="3" id="KW-1185">Reference proteome</keyword>
<evidence type="ECO:0000313" key="3">
    <source>
        <dbReference type="Proteomes" id="UP000494363"/>
    </source>
</evidence>
<feature type="domain" description="Metallo-beta-lactamase" evidence="1">
    <location>
        <begin position="26"/>
        <end position="187"/>
    </location>
</feature>
<dbReference type="InterPro" id="IPR051682">
    <property type="entry name" value="Mito_Persulfide_Diox"/>
</dbReference>
<dbReference type="PANTHER" id="PTHR43084:SF1">
    <property type="entry name" value="PERSULFIDE DIOXYGENASE ETHE1, MITOCHONDRIAL"/>
    <property type="match status" value="1"/>
</dbReference>
<organism evidence="2 3">
    <name type="scientific">Paraburkholderia humisilvae</name>
    <dbReference type="NCBI Taxonomy" id="627669"/>
    <lineage>
        <taxon>Bacteria</taxon>
        <taxon>Pseudomonadati</taxon>
        <taxon>Pseudomonadota</taxon>
        <taxon>Betaproteobacteria</taxon>
        <taxon>Burkholderiales</taxon>
        <taxon>Burkholderiaceae</taxon>
        <taxon>Paraburkholderia</taxon>
    </lineage>
</organism>
<evidence type="ECO:0000259" key="1">
    <source>
        <dbReference type="SMART" id="SM00849"/>
    </source>
</evidence>
<sequence length="233" mass="25753">MNHNPLDKHAPQPVVTVLKVAHLAIKNNNYLVVDPVTRDALLIDPAWQPDTIGAALADAGGRLRGILLTHAHPDHVHLARPLSEQHRCPVWMSAREVAASGFQAERLIAFDAAPWQAGSLRVEPLPTPGHTPGCVCYRIGSHLFTGDVLFNEGCGICPDLDAAYAMYDSLELLKASVAPHTRIYPGHTYLAPPGLTFASVLERNLYLQFRDRESFAAYRLRPGQDPRKLFDFR</sequence>
<dbReference type="Proteomes" id="UP000494363">
    <property type="component" value="Unassembled WGS sequence"/>
</dbReference>
<evidence type="ECO:0000313" key="2">
    <source>
        <dbReference type="EMBL" id="CAB3765815.1"/>
    </source>
</evidence>
<dbReference type="GO" id="GO:0050313">
    <property type="term" value="F:sulfur dioxygenase activity"/>
    <property type="evidence" value="ECO:0007669"/>
    <property type="project" value="TreeGrafter"/>
</dbReference>
<reference evidence="2 3" key="1">
    <citation type="submission" date="2020-04" db="EMBL/GenBank/DDBJ databases">
        <authorList>
            <person name="De Canck E."/>
        </authorList>
    </citation>
    <scope>NUCLEOTIDE SEQUENCE [LARGE SCALE GENOMIC DNA]</scope>
    <source>
        <strain evidence="2 3">LMG 29542</strain>
    </source>
</reference>
<dbReference type="InterPro" id="IPR036866">
    <property type="entry name" value="RibonucZ/Hydroxyglut_hydro"/>
</dbReference>